<dbReference type="Proteomes" id="UP000265515">
    <property type="component" value="Unassembled WGS sequence"/>
</dbReference>
<dbReference type="AlphaFoldDB" id="A0A388MAB4"/>
<evidence type="ECO:0000256" key="2">
    <source>
        <dbReference type="ARBA" id="ARBA00023186"/>
    </source>
</evidence>
<protein>
    <recommendedName>
        <fullName evidence="3">Tubulin-specific chaperone A</fullName>
    </recommendedName>
</protein>
<dbReference type="STRING" id="69332.A0A388MAB4"/>
<keyword evidence="2 3" id="KW-0143">Chaperone</keyword>
<accession>A0A388MAB4</accession>
<dbReference type="GO" id="GO:0007021">
    <property type="term" value="P:tubulin complex assembly"/>
    <property type="evidence" value="ECO:0007669"/>
    <property type="project" value="UniProtKB-UniRule"/>
</dbReference>
<gene>
    <name evidence="5" type="ORF">CBR_g52286</name>
</gene>
<dbReference type="GO" id="GO:0005829">
    <property type="term" value="C:cytosol"/>
    <property type="evidence" value="ECO:0007669"/>
    <property type="project" value="TreeGrafter"/>
</dbReference>
<proteinExistence type="inferred from homology"/>
<dbReference type="GO" id="GO:0007023">
    <property type="term" value="P:post-chaperonin tubulin folding pathway"/>
    <property type="evidence" value="ECO:0007669"/>
    <property type="project" value="UniProtKB-UniRule"/>
</dbReference>
<comment type="subunit">
    <text evidence="3">Supercomplex made of cofactors A to E. Cofactors A and D function by capturing and stabilizing tubulin in a quasi-native conformation. Cofactor E binds to the cofactor D-tubulin complex; interaction with cofactor C then causes the release of tubulin polypeptides that are committed to the native state.</text>
</comment>
<dbReference type="Gene3D" id="1.20.58.90">
    <property type="match status" value="1"/>
</dbReference>
<dbReference type="Pfam" id="PF02970">
    <property type="entry name" value="TBCA"/>
    <property type="match status" value="1"/>
</dbReference>
<dbReference type="OMA" id="VIQECIM"/>
<keyword evidence="3" id="KW-0493">Microtubule</keyword>
<organism evidence="5 6">
    <name type="scientific">Chara braunii</name>
    <name type="common">Braun's stonewort</name>
    <dbReference type="NCBI Taxonomy" id="69332"/>
    <lineage>
        <taxon>Eukaryota</taxon>
        <taxon>Viridiplantae</taxon>
        <taxon>Streptophyta</taxon>
        <taxon>Charophyceae</taxon>
        <taxon>Charales</taxon>
        <taxon>Characeae</taxon>
        <taxon>Chara</taxon>
    </lineage>
</organism>
<dbReference type="InterPro" id="IPR036126">
    <property type="entry name" value="TBCA_sf"/>
</dbReference>
<dbReference type="Gramene" id="GBG91399">
    <property type="protein sequence ID" value="GBG91399"/>
    <property type="gene ID" value="CBR_g52286"/>
</dbReference>
<evidence type="ECO:0000256" key="4">
    <source>
        <dbReference type="SAM" id="Coils"/>
    </source>
</evidence>
<keyword evidence="3" id="KW-0963">Cytoplasm</keyword>
<sequence length="110" mass="12501">MKKQLKRKTDVYKRVSKELQSYEKEVAREQAKADKMKAEGADPFDIKQQENVLAESRMMIPDCRKRLVKALQDLESLLSEAEEDPSVEGTEELKNARSIVDATETIAVAC</sequence>
<keyword evidence="4" id="KW-0175">Coiled coil</keyword>
<evidence type="ECO:0000256" key="1">
    <source>
        <dbReference type="ARBA" id="ARBA00006806"/>
    </source>
</evidence>
<feature type="coiled-coil region" evidence="4">
    <location>
        <begin position="5"/>
        <end position="39"/>
    </location>
</feature>
<evidence type="ECO:0000313" key="6">
    <source>
        <dbReference type="Proteomes" id="UP000265515"/>
    </source>
</evidence>
<name>A0A388MAB4_CHABU</name>
<dbReference type="EMBL" id="BFEA01000902">
    <property type="protein sequence ID" value="GBG91399.1"/>
    <property type="molecule type" value="Genomic_DNA"/>
</dbReference>
<dbReference type="PANTHER" id="PTHR21500:SF0">
    <property type="entry name" value="TUBULIN-SPECIFIC CHAPERONE A"/>
    <property type="match status" value="1"/>
</dbReference>
<dbReference type="InterPro" id="IPR004226">
    <property type="entry name" value="TBCA"/>
</dbReference>
<dbReference type="SUPFAM" id="SSF46988">
    <property type="entry name" value="Tubulin chaperone cofactor A"/>
    <property type="match status" value="1"/>
</dbReference>
<dbReference type="GO" id="GO:0005874">
    <property type="term" value="C:microtubule"/>
    <property type="evidence" value="ECO:0007669"/>
    <property type="project" value="UniProtKB-KW"/>
</dbReference>
<reference evidence="5 6" key="1">
    <citation type="journal article" date="2018" name="Cell">
        <title>The Chara Genome: Secondary Complexity and Implications for Plant Terrestrialization.</title>
        <authorList>
            <person name="Nishiyama T."/>
            <person name="Sakayama H."/>
            <person name="Vries J.D."/>
            <person name="Buschmann H."/>
            <person name="Saint-Marcoux D."/>
            <person name="Ullrich K.K."/>
            <person name="Haas F.B."/>
            <person name="Vanderstraeten L."/>
            <person name="Becker D."/>
            <person name="Lang D."/>
            <person name="Vosolsobe S."/>
            <person name="Rombauts S."/>
            <person name="Wilhelmsson P.K.I."/>
            <person name="Janitza P."/>
            <person name="Kern R."/>
            <person name="Heyl A."/>
            <person name="Rumpler F."/>
            <person name="Villalobos L.I.A.C."/>
            <person name="Clay J.M."/>
            <person name="Skokan R."/>
            <person name="Toyoda A."/>
            <person name="Suzuki Y."/>
            <person name="Kagoshima H."/>
            <person name="Schijlen E."/>
            <person name="Tajeshwar N."/>
            <person name="Catarino B."/>
            <person name="Hetherington A.J."/>
            <person name="Saltykova A."/>
            <person name="Bonnot C."/>
            <person name="Breuninger H."/>
            <person name="Symeonidi A."/>
            <person name="Radhakrishnan G.V."/>
            <person name="Van Nieuwerburgh F."/>
            <person name="Deforce D."/>
            <person name="Chang C."/>
            <person name="Karol K.G."/>
            <person name="Hedrich R."/>
            <person name="Ulvskov P."/>
            <person name="Glockner G."/>
            <person name="Delwiche C.F."/>
            <person name="Petrasek J."/>
            <person name="Van de Peer Y."/>
            <person name="Friml J."/>
            <person name="Beilby M."/>
            <person name="Dolan L."/>
            <person name="Kohara Y."/>
            <person name="Sugano S."/>
            <person name="Fujiyama A."/>
            <person name="Delaux P.-M."/>
            <person name="Quint M."/>
            <person name="TheiBen G."/>
            <person name="Hagemann M."/>
            <person name="Harholt J."/>
            <person name="Dunand C."/>
            <person name="Zachgo S."/>
            <person name="Langdale J."/>
            <person name="Maumus F."/>
            <person name="Straeten D.V.D."/>
            <person name="Gould S.B."/>
            <person name="Rensing S.A."/>
        </authorList>
    </citation>
    <scope>NUCLEOTIDE SEQUENCE [LARGE SCALE GENOMIC DNA]</scope>
    <source>
        <strain evidence="5 6">S276</strain>
    </source>
</reference>
<dbReference type="FunFam" id="1.20.58.90:FF:000011">
    <property type="entry name" value="Tubulin-specific chaperone A"/>
    <property type="match status" value="1"/>
</dbReference>
<evidence type="ECO:0000256" key="3">
    <source>
        <dbReference type="RuleBase" id="RU364030"/>
    </source>
</evidence>
<dbReference type="PANTHER" id="PTHR21500">
    <property type="entry name" value="TUBULIN-SPECIFIC CHAPERONE A"/>
    <property type="match status" value="1"/>
</dbReference>
<comment type="subcellular location">
    <subcellularLocation>
        <location evidence="3">Cytoplasm</location>
        <location evidence="3">Cytoskeleton</location>
    </subcellularLocation>
</comment>
<evidence type="ECO:0000313" key="5">
    <source>
        <dbReference type="EMBL" id="GBG91399.1"/>
    </source>
</evidence>
<comment type="similarity">
    <text evidence="1 3">Belongs to the TBCA family.</text>
</comment>
<comment type="caution">
    <text evidence="5">The sequence shown here is derived from an EMBL/GenBank/DDBJ whole genome shotgun (WGS) entry which is preliminary data.</text>
</comment>
<keyword evidence="6" id="KW-1185">Reference proteome</keyword>
<dbReference type="GO" id="GO:0048487">
    <property type="term" value="F:beta-tubulin binding"/>
    <property type="evidence" value="ECO:0007669"/>
    <property type="project" value="InterPro"/>
</dbReference>
<dbReference type="OrthoDB" id="296187at2759"/>
<keyword evidence="3" id="KW-0206">Cytoskeleton</keyword>